<gene>
    <name evidence="1" type="ORF">ERS007657_04326</name>
    <name evidence="3" type="ORF">ERS007661_02770</name>
    <name evidence="4" type="ORF">ERS007703_04270</name>
    <name evidence="2" type="ORF">ERS027659_03891</name>
</gene>
<sequence>MRSWAMMVGFAMATTVESSMIMKKPTIIAHSAGQGFRK</sequence>
<dbReference type="EMBL" id="CSAE01000716">
    <property type="protein sequence ID" value="COW81375.1"/>
    <property type="molecule type" value="Genomic_DNA"/>
</dbReference>
<evidence type="ECO:0000313" key="8">
    <source>
        <dbReference type="Proteomes" id="UP000050164"/>
    </source>
</evidence>
<dbReference type="Proteomes" id="UP000039217">
    <property type="component" value="Unassembled WGS sequence"/>
</dbReference>
<dbReference type="Proteomes" id="UP000046680">
    <property type="component" value="Unassembled WGS sequence"/>
</dbReference>
<evidence type="ECO:0000313" key="2">
    <source>
        <dbReference type="EMBL" id="CKT04644.1"/>
    </source>
</evidence>
<dbReference type="EMBL" id="CQQC01001045">
    <property type="protein sequence ID" value="CNV59152.1"/>
    <property type="molecule type" value="Genomic_DNA"/>
</dbReference>
<proteinExistence type="predicted"/>
<evidence type="ECO:0000313" key="1">
    <source>
        <dbReference type="EMBL" id="CFS16380.1"/>
    </source>
</evidence>
<evidence type="ECO:0000313" key="5">
    <source>
        <dbReference type="Proteomes" id="UP000038802"/>
    </source>
</evidence>
<dbReference type="EMBL" id="CNFT01001236">
    <property type="protein sequence ID" value="CKT04644.1"/>
    <property type="molecule type" value="Genomic_DNA"/>
</dbReference>
<organism evidence="4 5">
    <name type="scientific">Mycobacterium tuberculosis</name>
    <dbReference type="NCBI Taxonomy" id="1773"/>
    <lineage>
        <taxon>Bacteria</taxon>
        <taxon>Bacillati</taxon>
        <taxon>Actinomycetota</taxon>
        <taxon>Actinomycetes</taxon>
        <taxon>Mycobacteriales</taxon>
        <taxon>Mycobacteriaceae</taxon>
        <taxon>Mycobacterium</taxon>
        <taxon>Mycobacterium tuberculosis complex</taxon>
    </lineage>
</organism>
<dbReference type="EMBL" id="CGCX01002804">
    <property type="protein sequence ID" value="CFS16380.1"/>
    <property type="molecule type" value="Genomic_DNA"/>
</dbReference>
<dbReference type="AlphaFoldDB" id="A0A0T9B9V1"/>
<accession>A0A0T9B9V1</accession>
<evidence type="ECO:0000313" key="4">
    <source>
        <dbReference type="EMBL" id="COW81375.1"/>
    </source>
</evidence>
<evidence type="ECO:0000313" key="7">
    <source>
        <dbReference type="Proteomes" id="UP000046680"/>
    </source>
</evidence>
<evidence type="ECO:0000313" key="3">
    <source>
        <dbReference type="EMBL" id="CNV59152.1"/>
    </source>
</evidence>
<name>A0A0T9B9V1_MYCTX</name>
<dbReference type="Proteomes" id="UP000050164">
    <property type="component" value="Unassembled WGS sequence"/>
</dbReference>
<reference evidence="5 6" key="1">
    <citation type="submission" date="2015-03" db="EMBL/GenBank/DDBJ databases">
        <authorList>
            <consortium name="Pathogen Informatics"/>
        </authorList>
    </citation>
    <scope>NUCLEOTIDE SEQUENCE [LARGE SCALE GENOMIC DNA]</scope>
    <source>
        <strain evidence="2 8">Bir 185</strain>
        <strain evidence="1 7">C09601061</strain>
        <strain evidence="3 6">D00501624</strain>
        <strain evidence="5">K00500041</strain>
    </source>
</reference>
<dbReference type="Proteomes" id="UP000038802">
    <property type="component" value="Unassembled WGS sequence"/>
</dbReference>
<protein>
    <submittedName>
        <fullName evidence="4">Uncharacterized protein</fullName>
    </submittedName>
</protein>
<evidence type="ECO:0000313" key="6">
    <source>
        <dbReference type="Proteomes" id="UP000039217"/>
    </source>
</evidence>
<reference evidence="4" key="2">
    <citation type="submission" date="2015-03" db="EMBL/GenBank/DDBJ databases">
        <authorList>
            <person name="Murphy D."/>
        </authorList>
    </citation>
    <scope>NUCLEOTIDE SEQUENCE [LARGE SCALE GENOMIC DNA]</scope>
    <source>
        <strain evidence="4">K00500041</strain>
    </source>
</reference>